<dbReference type="InterPro" id="IPR006461">
    <property type="entry name" value="PLAC_motif_containing"/>
</dbReference>
<dbReference type="Pfam" id="PF04749">
    <property type="entry name" value="PLAC8"/>
    <property type="match status" value="1"/>
</dbReference>
<evidence type="ECO:0000313" key="4">
    <source>
        <dbReference type="Proteomes" id="UP000332933"/>
    </source>
</evidence>
<organism evidence="3 4">
    <name type="scientific">Aphanomyces stellatus</name>
    <dbReference type="NCBI Taxonomy" id="120398"/>
    <lineage>
        <taxon>Eukaryota</taxon>
        <taxon>Sar</taxon>
        <taxon>Stramenopiles</taxon>
        <taxon>Oomycota</taxon>
        <taxon>Saprolegniomycetes</taxon>
        <taxon>Saprolegniales</taxon>
        <taxon>Verrucalvaceae</taxon>
        <taxon>Aphanomyces</taxon>
    </lineage>
</organism>
<proteinExistence type="predicted"/>
<keyword evidence="1" id="KW-1133">Transmembrane helix</keyword>
<accession>A0A485L4L2</accession>
<feature type="transmembrane region" description="Helical" evidence="1">
    <location>
        <begin position="71"/>
        <end position="92"/>
    </location>
</feature>
<evidence type="ECO:0000313" key="3">
    <source>
        <dbReference type="EMBL" id="VFT92720.1"/>
    </source>
</evidence>
<reference evidence="3 4" key="1">
    <citation type="submission" date="2019-03" db="EMBL/GenBank/DDBJ databases">
        <authorList>
            <person name="Gaulin E."/>
            <person name="Dumas B."/>
        </authorList>
    </citation>
    <scope>NUCLEOTIDE SEQUENCE [LARGE SCALE GENOMIC DNA]</scope>
    <source>
        <strain evidence="3">CBS 568.67</strain>
    </source>
</reference>
<keyword evidence="1" id="KW-0472">Membrane</keyword>
<feature type="transmembrane region" description="Helical" evidence="1">
    <location>
        <begin position="39"/>
        <end position="59"/>
    </location>
</feature>
<evidence type="ECO:0000256" key="1">
    <source>
        <dbReference type="SAM" id="Phobius"/>
    </source>
</evidence>
<dbReference type="PANTHER" id="PTHR15907">
    <property type="entry name" value="DUF614 FAMILY PROTEIN-RELATED"/>
    <property type="match status" value="1"/>
</dbReference>
<reference evidence="2" key="2">
    <citation type="submission" date="2019-06" db="EMBL/GenBank/DDBJ databases">
        <title>Genomics analysis of Aphanomyces spp. identifies a new class of oomycete effector associated with host adaptation.</title>
        <authorList>
            <person name="Gaulin E."/>
        </authorList>
    </citation>
    <scope>NUCLEOTIDE SEQUENCE</scope>
    <source>
        <strain evidence="2">CBS 578.67</strain>
    </source>
</reference>
<keyword evidence="4" id="KW-1185">Reference proteome</keyword>
<dbReference type="EMBL" id="VJMH01005775">
    <property type="protein sequence ID" value="KAF0693039.1"/>
    <property type="molecule type" value="Genomic_DNA"/>
</dbReference>
<dbReference type="EMBL" id="CAADRA010005796">
    <property type="protein sequence ID" value="VFT92720.1"/>
    <property type="molecule type" value="Genomic_DNA"/>
</dbReference>
<protein>
    <submittedName>
        <fullName evidence="3">Aste57867_15934 protein</fullName>
    </submittedName>
</protein>
<sequence>MAQEPTQVQGKAMPFEALMDETLQVGAWKTGFFSCFSSLLPNCLCSAFCPCITFGQIVARLGVGDFFTTAAVVFILYCTGFGAIFVWLYLWYIRSKLRYFLSLPGSCCGDCCATFFCNCCVLA</sequence>
<dbReference type="OrthoDB" id="78561at2759"/>
<dbReference type="Proteomes" id="UP000332933">
    <property type="component" value="Unassembled WGS sequence"/>
</dbReference>
<gene>
    <name evidence="3" type="primary">Aste57867_15934</name>
    <name evidence="2" type="ORF">As57867_015878</name>
    <name evidence="3" type="ORF">ASTE57867_15934</name>
</gene>
<keyword evidence="1" id="KW-0812">Transmembrane</keyword>
<evidence type="ECO:0000313" key="2">
    <source>
        <dbReference type="EMBL" id="KAF0693039.1"/>
    </source>
</evidence>
<dbReference type="NCBIfam" id="TIGR01571">
    <property type="entry name" value="A_thal_Cys_rich"/>
    <property type="match status" value="1"/>
</dbReference>
<name>A0A485L4L2_9STRA</name>
<dbReference type="AlphaFoldDB" id="A0A485L4L2"/>